<sequence>MPLGTANDFGHILGWGQKYPGDGRRGESAMLCLQAWVESVISPRSQVVNFDVFGIMPEAGKEHCDFKLCELTGRKGRDPRVQLDGRSQMLMTEAALPVPFLVCLYFSAGFGAEVVSRFQLNRKDRPWKNRLEYVKQGAGIVTQARPPQLGNRMEGVSVRCEGQEYFPPRKGGSEGHGERYREVGFYNINWQANMIHGADRAPACTRLCGTREPVTFNDGCVDMYRMRFRSFLKNPGTKFQTDKRRDMTLRHVGRPGQGVFFQWDGEARFAFSPSGEAFSIHVRKVLNIRVIPVVLGHGFDPKITGDPDNGRPASFAFCGDSPLERQRVRQRMLENVRGELDAALNATKGEMKAAGLPCAGDAGARGTRAAAGCPPSRSLRVDPAVYRLISAWIRACSVQVLALQSALLGALGPAADALGPKRNGKGSKDKDNDTGPPATTAQSKTALADALALIQKAAEGKCEFPDASLGASGIDFVVQLRAGQQGSADHMHVDTAVPDLEIDDDLAERVGSILDGMGRPPRGGSAYAAAPGLPALSGPPRGPAEKVPTTTAAELSAAALSEHDSKYDDIARGTVSTRFRLRDRRKQESACQIRSHADNVGKEHRRRAAAWRARAVQRSPDKAHTLSTASEKLTYKRQSRLKDAIARIQSRNDVCGDQLKPPRRPSFADLVTICSQRSSVVSFEPSSFQEQVGDHEEADDESSDDEDQDQIDSRDARLKLYGEVMKQLVRKKRREYKAKQLRQQQREAFEEMPAEERDAITEVCKLYEDKGRILVRDVPQALAELGLRGNKSSERFSVDNAVRHLSAALITDNSSRPSAAVKPEMTMVPAEHDASDPRCTLHANVANPLWPVQDRPAAASPARSAGSLSPAPPAERHQRRSSSFWKDEGSKGIFVEDFCAVVVPAAHAELHSERADAHFQEFMKVVTDDENMTITLDVFREMVKKRDFDPDCLEAALKSVVDRAEARAEE</sequence>
<evidence type="ECO:0000313" key="3">
    <source>
        <dbReference type="Proteomes" id="UP001189429"/>
    </source>
</evidence>
<accession>A0ABN9SRT5</accession>
<dbReference type="InterPro" id="IPR016064">
    <property type="entry name" value="NAD/diacylglycerol_kinase_sf"/>
</dbReference>
<dbReference type="SUPFAM" id="SSF111331">
    <property type="entry name" value="NAD kinase/diacylglycerol kinase-like"/>
    <property type="match status" value="1"/>
</dbReference>
<feature type="non-terminal residue" evidence="2">
    <location>
        <position position="970"/>
    </location>
</feature>
<reference evidence="2" key="1">
    <citation type="submission" date="2023-10" db="EMBL/GenBank/DDBJ databases">
        <authorList>
            <person name="Chen Y."/>
            <person name="Shah S."/>
            <person name="Dougan E. K."/>
            <person name="Thang M."/>
            <person name="Chan C."/>
        </authorList>
    </citation>
    <scope>NUCLEOTIDE SEQUENCE [LARGE SCALE GENOMIC DNA]</scope>
</reference>
<feature type="compositionally biased region" description="Low complexity" evidence="1">
    <location>
        <begin position="856"/>
        <end position="869"/>
    </location>
</feature>
<proteinExistence type="predicted"/>
<name>A0ABN9SRT5_9DINO</name>
<dbReference type="EMBL" id="CAUYUJ010012792">
    <property type="protein sequence ID" value="CAK0834619.1"/>
    <property type="molecule type" value="Genomic_DNA"/>
</dbReference>
<feature type="compositionally biased region" description="Acidic residues" evidence="1">
    <location>
        <begin position="696"/>
        <end position="710"/>
    </location>
</feature>
<feature type="region of interest" description="Disordered" evidence="1">
    <location>
        <begin position="855"/>
        <end position="883"/>
    </location>
</feature>
<protein>
    <recommendedName>
        <fullName evidence="4">Diacylglycerol kinase (ATP)</fullName>
    </recommendedName>
</protein>
<gene>
    <name evidence="2" type="ORF">PCOR1329_LOCUS31996</name>
</gene>
<evidence type="ECO:0000313" key="2">
    <source>
        <dbReference type="EMBL" id="CAK0834619.1"/>
    </source>
</evidence>
<evidence type="ECO:0008006" key="4">
    <source>
        <dbReference type="Google" id="ProtNLM"/>
    </source>
</evidence>
<feature type="region of interest" description="Disordered" evidence="1">
    <location>
        <begin position="684"/>
        <end position="711"/>
    </location>
</feature>
<feature type="region of interest" description="Disordered" evidence="1">
    <location>
        <begin position="417"/>
        <end position="443"/>
    </location>
</feature>
<evidence type="ECO:0000256" key="1">
    <source>
        <dbReference type="SAM" id="MobiDB-lite"/>
    </source>
</evidence>
<organism evidence="2 3">
    <name type="scientific">Prorocentrum cordatum</name>
    <dbReference type="NCBI Taxonomy" id="2364126"/>
    <lineage>
        <taxon>Eukaryota</taxon>
        <taxon>Sar</taxon>
        <taxon>Alveolata</taxon>
        <taxon>Dinophyceae</taxon>
        <taxon>Prorocentrales</taxon>
        <taxon>Prorocentraceae</taxon>
        <taxon>Prorocentrum</taxon>
    </lineage>
</organism>
<keyword evidence="3" id="KW-1185">Reference proteome</keyword>
<dbReference type="Proteomes" id="UP001189429">
    <property type="component" value="Unassembled WGS sequence"/>
</dbReference>
<comment type="caution">
    <text evidence="2">The sequence shown here is derived from an EMBL/GenBank/DDBJ whole genome shotgun (WGS) entry which is preliminary data.</text>
</comment>